<keyword evidence="3" id="KW-1185">Reference proteome</keyword>
<feature type="compositionally biased region" description="Basic and acidic residues" evidence="1">
    <location>
        <begin position="305"/>
        <end position="314"/>
    </location>
</feature>
<proteinExistence type="predicted"/>
<sequence length="461" mass="48838">MSRLQAQHKAYRCDLPSRFGRHQACAGIDARLRDARSGGNSRQIASLQRRVNDACSTRVVQQRERAPQQSTMMIGGRVVTGVHTEGRRRGGGFFSNLFGGDRNQDVEYVRGEPARGVERLDLGEARPARNRAASSDGTDAYTTLATTSGGRSKGNLRVGNSRTVCVRLCDGFYFPINNNSHSDNYYDELAMCVGRCPGADVSLYAHSNGSPVESMRSTMTGERYVNLPTAFSYRKQIVPGCGCQPMSTGAPDDATVDQVVASMKSEAVVTASAATATATDATQSADWTPYQAIYDETGKPLPPLKTDRNSEPPERLMGLSLPEYTPRKRSGSATSVAMDGSDDFRDVGPQFYSENGPVTPIVATRTRATGFMTTAVTVIPLGTTTPRNGTPAAVSPAAISGGTVAETPALEEAVDAPAELESAAVDTASAVAVSAVPAAATQAAPLHAVPRPNHFRVRTGG</sequence>
<feature type="compositionally biased region" description="Polar residues" evidence="1">
    <location>
        <begin position="132"/>
        <end position="150"/>
    </location>
</feature>
<dbReference type="AlphaFoldDB" id="A0A8B2NL97"/>
<dbReference type="Proteomes" id="UP000249590">
    <property type="component" value="Unassembled WGS sequence"/>
</dbReference>
<dbReference type="Pfam" id="PF11064">
    <property type="entry name" value="DUF2865"/>
    <property type="match status" value="1"/>
</dbReference>
<comment type="caution">
    <text evidence="2">The sequence shown here is derived from an EMBL/GenBank/DDBJ whole genome shotgun (WGS) entry which is preliminary data.</text>
</comment>
<gene>
    <name evidence="2" type="ORF">DLJ53_30600</name>
</gene>
<dbReference type="EMBL" id="QHHQ01000010">
    <property type="protein sequence ID" value="RAH97026.1"/>
    <property type="molecule type" value="Genomic_DNA"/>
</dbReference>
<dbReference type="InterPro" id="IPR021293">
    <property type="entry name" value="DUF2865"/>
</dbReference>
<protein>
    <recommendedName>
        <fullName evidence="4">DUF2865 domain-containing protein</fullName>
    </recommendedName>
</protein>
<feature type="region of interest" description="Disordered" evidence="1">
    <location>
        <begin position="296"/>
        <end position="340"/>
    </location>
</feature>
<reference evidence="2 3" key="1">
    <citation type="submission" date="2018-05" db="EMBL/GenBank/DDBJ databases">
        <title>Acuticoccus sediminis sp. nov., isolated from deep-sea sediment of Indian Ocean.</title>
        <authorList>
            <person name="Liu X."/>
            <person name="Lai Q."/>
            <person name="Du Y."/>
            <person name="Sun F."/>
            <person name="Zhang X."/>
            <person name="Wang S."/>
            <person name="Shao Z."/>
        </authorList>
    </citation>
    <scope>NUCLEOTIDE SEQUENCE [LARGE SCALE GENOMIC DNA]</scope>
    <source>
        <strain evidence="2 3">PTG4-2</strain>
    </source>
</reference>
<evidence type="ECO:0000256" key="1">
    <source>
        <dbReference type="SAM" id="MobiDB-lite"/>
    </source>
</evidence>
<evidence type="ECO:0000313" key="2">
    <source>
        <dbReference type="EMBL" id="RAH97026.1"/>
    </source>
</evidence>
<organism evidence="2 3">
    <name type="scientific">Acuticoccus sediminis</name>
    <dbReference type="NCBI Taxonomy" id="2184697"/>
    <lineage>
        <taxon>Bacteria</taxon>
        <taxon>Pseudomonadati</taxon>
        <taxon>Pseudomonadota</taxon>
        <taxon>Alphaproteobacteria</taxon>
        <taxon>Hyphomicrobiales</taxon>
        <taxon>Amorphaceae</taxon>
        <taxon>Acuticoccus</taxon>
    </lineage>
</organism>
<feature type="region of interest" description="Disordered" evidence="1">
    <location>
        <begin position="125"/>
        <end position="156"/>
    </location>
</feature>
<evidence type="ECO:0008006" key="4">
    <source>
        <dbReference type="Google" id="ProtNLM"/>
    </source>
</evidence>
<name>A0A8B2NL97_9HYPH</name>
<evidence type="ECO:0000313" key="3">
    <source>
        <dbReference type="Proteomes" id="UP000249590"/>
    </source>
</evidence>
<accession>A0A8B2NL97</accession>